<proteinExistence type="predicted"/>
<accession>A0AAD5XZ38</accession>
<gene>
    <name evidence="1" type="ORF">HK099_002842</name>
</gene>
<organism evidence="1 2">
    <name type="scientific">Clydaea vesicula</name>
    <dbReference type="NCBI Taxonomy" id="447962"/>
    <lineage>
        <taxon>Eukaryota</taxon>
        <taxon>Fungi</taxon>
        <taxon>Fungi incertae sedis</taxon>
        <taxon>Chytridiomycota</taxon>
        <taxon>Chytridiomycota incertae sedis</taxon>
        <taxon>Chytridiomycetes</taxon>
        <taxon>Lobulomycetales</taxon>
        <taxon>Lobulomycetaceae</taxon>
        <taxon>Clydaea</taxon>
    </lineage>
</organism>
<keyword evidence="2" id="KW-1185">Reference proteome</keyword>
<dbReference type="Proteomes" id="UP001211065">
    <property type="component" value="Unassembled WGS sequence"/>
</dbReference>
<sequence>MSYEIEEIVVTYLQNLSLESLIPVKIVKVLGKSIKLNYSLHQINLNQTIPEKSPIGSVFQNWYIISPLTDQHAFYYKTHDQLTPFIYFNPVVSKLDIKLNRGVIMAISKSSSWSVKFIDWKKSIEDKLQIGFRITKIDFNFVDFKKKEISLLESTEVDENEEDAEEDNEILIEDVNNNNANKKVKTEAPPPTNSSVTLDQSMKKIKQYQNFPIWYLHENFIQIDLVKFGFSVDKFRFGTEIISIGSLVKIRNKNRNYFQNNTNTQKKVYNFQKNKTNKSCLDKSYFNNNEILKVEKIFFQQYHNAFNLTPGGRHRMSNLFLFGTLMDYRQDDNNLLETIEQRCFQLKDVIGKFYIDFKYFEKTLKKENTNEERVEMEEEDTQEEEGELYMGNHFNVCEFLDWEDEIGPTQERAEEGVALKEILKMLINQNEELLE</sequence>
<protein>
    <submittedName>
        <fullName evidence="1">Uncharacterized protein</fullName>
    </submittedName>
</protein>
<evidence type="ECO:0000313" key="2">
    <source>
        <dbReference type="Proteomes" id="UP001211065"/>
    </source>
</evidence>
<name>A0AAD5XZ38_9FUNG</name>
<evidence type="ECO:0000313" key="1">
    <source>
        <dbReference type="EMBL" id="KAJ3221979.1"/>
    </source>
</evidence>
<comment type="caution">
    <text evidence="1">The sequence shown here is derived from an EMBL/GenBank/DDBJ whole genome shotgun (WGS) entry which is preliminary data.</text>
</comment>
<dbReference type="EMBL" id="JADGJW010000198">
    <property type="protein sequence ID" value="KAJ3221979.1"/>
    <property type="molecule type" value="Genomic_DNA"/>
</dbReference>
<dbReference type="AlphaFoldDB" id="A0AAD5XZ38"/>
<reference evidence="1" key="1">
    <citation type="submission" date="2020-05" db="EMBL/GenBank/DDBJ databases">
        <title>Phylogenomic resolution of chytrid fungi.</title>
        <authorList>
            <person name="Stajich J.E."/>
            <person name="Amses K."/>
            <person name="Simmons R."/>
            <person name="Seto K."/>
            <person name="Myers J."/>
            <person name="Bonds A."/>
            <person name="Quandt C.A."/>
            <person name="Barry K."/>
            <person name="Liu P."/>
            <person name="Grigoriev I."/>
            <person name="Longcore J.E."/>
            <person name="James T.Y."/>
        </authorList>
    </citation>
    <scope>NUCLEOTIDE SEQUENCE</scope>
    <source>
        <strain evidence="1">JEL0476</strain>
    </source>
</reference>